<dbReference type="GO" id="GO:0008234">
    <property type="term" value="F:cysteine-type peptidase activity"/>
    <property type="evidence" value="ECO:0007669"/>
    <property type="project" value="InterPro"/>
</dbReference>
<gene>
    <name evidence="6" type="ORF">Ae201684_011574</name>
</gene>
<dbReference type="Gene3D" id="3.90.70.10">
    <property type="entry name" value="Cysteine proteinases"/>
    <property type="match status" value="1"/>
</dbReference>
<dbReference type="CDD" id="cd02248">
    <property type="entry name" value="Peptidase_C1A"/>
    <property type="match status" value="1"/>
</dbReference>
<keyword evidence="2" id="KW-0865">Zymogen</keyword>
<dbReference type="SUPFAM" id="SSF54001">
    <property type="entry name" value="Cysteine proteinases"/>
    <property type="match status" value="1"/>
</dbReference>
<accession>A0A6G0WU82</accession>
<comment type="similarity">
    <text evidence="1">Belongs to the peptidase C1 family.</text>
</comment>
<organism evidence="6 7">
    <name type="scientific">Aphanomyces euteiches</name>
    <dbReference type="NCBI Taxonomy" id="100861"/>
    <lineage>
        <taxon>Eukaryota</taxon>
        <taxon>Sar</taxon>
        <taxon>Stramenopiles</taxon>
        <taxon>Oomycota</taxon>
        <taxon>Saprolegniomycetes</taxon>
        <taxon>Saprolegniales</taxon>
        <taxon>Verrucalvaceae</taxon>
        <taxon>Aphanomyces</taxon>
    </lineage>
</organism>
<dbReference type="InterPro" id="IPR000668">
    <property type="entry name" value="Peptidase_C1A_C"/>
</dbReference>
<feature type="chain" id="PRO_5026085551" description="Peptidase C1A papain C-terminal domain-containing protein" evidence="4">
    <location>
        <begin position="16"/>
        <end position="545"/>
    </location>
</feature>
<dbReference type="GO" id="GO:0006508">
    <property type="term" value="P:proteolysis"/>
    <property type="evidence" value="ECO:0007669"/>
    <property type="project" value="InterPro"/>
</dbReference>
<feature type="domain" description="Peptidase C1A papain C-terminal" evidence="5">
    <location>
        <begin position="131"/>
        <end position="352"/>
    </location>
</feature>
<feature type="region of interest" description="Disordered" evidence="3">
    <location>
        <begin position="434"/>
        <end position="495"/>
    </location>
</feature>
<dbReference type="PROSITE" id="PS00139">
    <property type="entry name" value="THIOL_PROTEASE_CYS"/>
    <property type="match status" value="1"/>
</dbReference>
<evidence type="ECO:0000313" key="7">
    <source>
        <dbReference type="Proteomes" id="UP000481153"/>
    </source>
</evidence>
<dbReference type="InterPro" id="IPR039417">
    <property type="entry name" value="Peptidase_C1A_papain-like"/>
</dbReference>
<dbReference type="InterPro" id="IPR013128">
    <property type="entry name" value="Peptidase_C1A"/>
</dbReference>
<dbReference type="SMART" id="SM00645">
    <property type="entry name" value="Pept_C1"/>
    <property type="match status" value="1"/>
</dbReference>
<feature type="compositionally biased region" description="Low complexity" evidence="3">
    <location>
        <begin position="364"/>
        <end position="376"/>
    </location>
</feature>
<evidence type="ECO:0000256" key="2">
    <source>
        <dbReference type="ARBA" id="ARBA00023145"/>
    </source>
</evidence>
<reference evidence="6 7" key="1">
    <citation type="submission" date="2019-07" db="EMBL/GenBank/DDBJ databases">
        <title>Genomics analysis of Aphanomyces spp. identifies a new class of oomycete effector associated with host adaptation.</title>
        <authorList>
            <person name="Gaulin E."/>
        </authorList>
    </citation>
    <scope>NUCLEOTIDE SEQUENCE [LARGE SCALE GENOMIC DNA]</scope>
    <source>
        <strain evidence="6 7">ATCC 201684</strain>
    </source>
</reference>
<keyword evidence="4" id="KW-0732">Signal</keyword>
<dbReference type="EMBL" id="VJMJ01000147">
    <property type="protein sequence ID" value="KAF0731023.1"/>
    <property type="molecule type" value="Genomic_DNA"/>
</dbReference>
<keyword evidence="7" id="KW-1185">Reference proteome</keyword>
<feature type="region of interest" description="Disordered" evidence="3">
    <location>
        <begin position="364"/>
        <end position="417"/>
    </location>
</feature>
<dbReference type="AlphaFoldDB" id="A0A6G0WU82"/>
<feature type="compositionally biased region" description="Polar residues" evidence="3">
    <location>
        <begin position="404"/>
        <end position="417"/>
    </location>
</feature>
<comment type="caution">
    <text evidence="6">The sequence shown here is derived from an EMBL/GenBank/DDBJ whole genome shotgun (WGS) entry which is preliminary data.</text>
</comment>
<dbReference type="InterPro" id="IPR038765">
    <property type="entry name" value="Papain-like_cys_pep_sf"/>
</dbReference>
<protein>
    <recommendedName>
        <fullName evidence="5">Peptidase C1A papain C-terminal domain-containing protein</fullName>
    </recommendedName>
</protein>
<name>A0A6G0WU82_9STRA</name>
<feature type="compositionally biased region" description="Basic and acidic residues" evidence="3">
    <location>
        <begin position="449"/>
        <end position="459"/>
    </location>
</feature>
<sequence>MQLGLVLGFVAAVSASKQSLVTLSAEEKDVLRQELQLWKNQFENVAQDGGFMPETASLESEEIEDMHLERLLATKFAVERAKLDNPDAEFTWLNPFALLTSEEFARYVQVSFNHTNNGLDHVEKSSFVEAAATQVDWSTNKCNPPVHDQGQCGSCWAFSAVGAVEFAHCLATGKLYDLSEQQVVSCSKGDGDPQHGASRGCDAGFPGTAMNWMRSNNICLDSAWPYTSGTTGQTGQCSKQCAKLPLTIGTVIQTESQPQLQSALNSQPVIVSVYSGNDVFRNYKSGIISNCPKGDSDHTPLAFGYYTAGARPYFKIKNSWGTSWGENGYAKLLITNEATGACNIGEYGWYPKVRSASKADIAQTTTTAAPTNTSAASHLALRRGHRARKAPETAAAVGIPQAGPSASTETKSAETNADNSAVAQVASQYYQPSKEQLLAGKPRPVYENSHVDKSYKSHGSDSAVLQVSSDNLRRSKFLQTSSSEKSLESNVGDSDVYHPSNAQLMAGKPVPIYETSNSVEQVSADVYHPSNAQLMAGKPVPIYEN</sequence>
<evidence type="ECO:0000259" key="5">
    <source>
        <dbReference type="SMART" id="SM00645"/>
    </source>
</evidence>
<dbReference type="PANTHER" id="PTHR12411">
    <property type="entry name" value="CYSTEINE PROTEASE FAMILY C1-RELATED"/>
    <property type="match status" value="1"/>
</dbReference>
<evidence type="ECO:0000313" key="6">
    <source>
        <dbReference type="EMBL" id="KAF0731023.1"/>
    </source>
</evidence>
<dbReference type="InterPro" id="IPR000169">
    <property type="entry name" value="Pept_cys_AS"/>
</dbReference>
<dbReference type="Pfam" id="PF00112">
    <property type="entry name" value="Peptidase_C1"/>
    <property type="match status" value="1"/>
</dbReference>
<feature type="compositionally biased region" description="Polar residues" evidence="3">
    <location>
        <begin position="477"/>
        <end position="492"/>
    </location>
</feature>
<evidence type="ECO:0000256" key="3">
    <source>
        <dbReference type="SAM" id="MobiDB-lite"/>
    </source>
</evidence>
<evidence type="ECO:0000256" key="1">
    <source>
        <dbReference type="ARBA" id="ARBA00008455"/>
    </source>
</evidence>
<proteinExistence type="inferred from homology"/>
<dbReference type="VEuPathDB" id="FungiDB:AeMF1_017125"/>
<dbReference type="Proteomes" id="UP000481153">
    <property type="component" value="Unassembled WGS sequence"/>
</dbReference>
<evidence type="ECO:0000256" key="4">
    <source>
        <dbReference type="SAM" id="SignalP"/>
    </source>
</evidence>
<feature type="signal peptide" evidence="4">
    <location>
        <begin position="1"/>
        <end position="15"/>
    </location>
</feature>